<evidence type="ECO:0000313" key="1">
    <source>
        <dbReference type="EMBL" id="DAD55985.1"/>
    </source>
</evidence>
<protein>
    <submittedName>
        <fullName evidence="1">Uncharacterized protein</fullName>
    </submittedName>
</protein>
<reference evidence="1" key="1">
    <citation type="journal article" date="2021" name="Proc. Natl. Acad. Sci. U.S.A.">
        <title>A Catalog of Tens of Thousands of Viruses from Human Metagenomes Reveals Hidden Associations with Chronic Diseases.</title>
        <authorList>
            <person name="Tisza M.J."/>
            <person name="Buck C.B."/>
        </authorList>
    </citation>
    <scope>NUCLEOTIDE SEQUENCE</scope>
    <source>
        <strain evidence="1">CtOZu12</strain>
    </source>
</reference>
<accession>A0A8D9PEV8</accession>
<organism evidence="1">
    <name type="scientific">Bacteriophage sp</name>
    <dbReference type="NCBI Taxonomy" id="38018"/>
    <lineage>
        <taxon>Viruses</taxon>
    </lineage>
</organism>
<sequence length="35" mass="4195">MLIKKLNFMVNIRTIPKKQNLFVNIGTFFLQDQIK</sequence>
<dbReference type="EMBL" id="BK029940">
    <property type="protein sequence ID" value="DAD55985.1"/>
    <property type="molecule type" value="Genomic_DNA"/>
</dbReference>
<proteinExistence type="predicted"/>
<name>A0A8D9PEV8_9VIRU</name>